<reference evidence="3" key="2">
    <citation type="submission" date="2024-04" db="EMBL/GenBank/DDBJ databases">
        <authorList>
            <person name="Chen Y."/>
            <person name="Shah S."/>
            <person name="Dougan E. K."/>
            <person name="Thang M."/>
            <person name="Chan C."/>
        </authorList>
    </citation>
    <scope>NUCLEOTIDE SEQUENCE [LARGE SCALE GENOMIC DNA]</scope>
</reference>
<dbReference type="InterPro" id="IPR012336">
    <property type="entry name" value="Thioredoxin-like_fold"/>
</dbReference>
<dbReference type="InterPro" id="IPR029519">
    <property type="entry name" value="RdCVF2"/>
</dbReference>
<evidence type="ECO:0000313" key="3">
    <source>
        <dbReference type="EMBL" id="CAL1154216.1"/>
    </source>
</evidence>
<organism evidence="2">
    <name type="scientific">Cladocopium goreaui</name>
    <dbReference type="NCBI Taxonomy" id="2562237"/>
    <lineage>
        <taxon>Eukaryota</taxon>
        <taxon>Sar</taxon>
        <taxon>Alveolata</taxon>
        <taxon>Dinophyceae</taxon>
        <taxon>Suessiales</taxon>
        <taxon>Symbiodiniaceae</taxon>
        <taxon>Cladocopium</taxon>
    </lineage>
</organism>
<reference evidence="2" key="1">
    <citation type="submission" date="2022-10" db="EMBL/GenBank/DDBJ databases">
        <authorList>
            <person name="Chen Y."/>
            <person name="Dougan E. K."/>
            <person name="Chan C."/>
            <person name="Rhodes N."/>
            <person name="Thang M."/>
        </authorList>
    </citation>
    <scope>NUCLEOTIDE SEQUENCE</scope>
</reference>
<evidence type="ECO:0000259" key="1">
    <source>
        <dbReference type="PROSITE" id="PS51352"/>
    </source>
</evidence>
<dbReference type="Proteomes" id="UP001152797">
    <property type="component" value="Unassembled WGS sequence"/>
</dbReference>
<dbReference type="EMBL" id="CAMXCT010002846">
    <property type="protein sequence ID" value="CAI4000841.1"/>
    <property type="molecule type" value="Genomic_DNA"/>
</dbReference>
<dbReference type="EMBL" id="CAMXCT030002846">
    <property type="protein sequence ID" value="CAL4788153.1"/>
    <property type="molecule type" value="Genomic_DNA"/>
</dbReference>
<evidence type="ECO:0000313" key="2">
    <source>
        <dbReference type="EMBL" id="CAI4000841.1"/>
    </source>
</evidence>
<dbReference type="AlphaFoldDB" id="A0A9P1D2N2"/>
<dbReference type="SUPFAM" id="SSF52833">
    <property type="entry name" value="Thioredoxin-like"/>
    <property type="match status" value="1"/>
</dbReference>
<evidence type="ECO:0000313" key="4">
    <source>
        <dbReference type="EMBL" id="CAL4788153.1"/>
    </source>
</evidence>
<dbReference type="PANTHER" id="PTHR46762:SF1">
    <property type="entry name" value="NUCLEOREDOXIN-LIKE PROTEIN 2"/>
    <property type="match status" value="1"/>
</dbReference>
<proteinExistence type="predicted"/>
<feature type="domain" description="Thioredoxin" evidence="1">
    <location>
        <begin position="1"/>
        <end position="139"/>
    </location>
</feature>
<protein>
    <submittedName>
        <fullName evidence="4">Nucleoredoxin-like protein 2</fullName>
    </submittedName>
</protein>
<dbReference type="OrthoDB" id="409136at2759"/>
<evidence type="ECO:0000313" key="5">
    <source>
        <dbReference type="Proteomes" id="UP001152797"/>
    </source>
</evidence>
<dbReference type="Pfam" id="PF13905">
    <property type="entry name" value="Thioredoxin_8"/>
    <property type="match status" value="1"/>
</dbReference>
<dbReference type="InterPro" id="IPR036249">
    <property type="entry name" value="Thioredoxin-like_sf"/>
</dbReference>
<name>A0A9P1D2N2_9DINO</name>
<accession>A0A9P1D2N2</accession>
<comment type="caution">
    <text evidence="2">The sequence shown here is derived from an EMBL/GenBank/DDBJ whole genome shotgun (WGS) entry which is preliminary data.</text>
</comment>
<gene>
    <name evidence="2" type="ORF">C1SCF055_LOCUS26930</name>
</gene>
<dbReference type="Gene3D" id="3.40.30.10">
    <property type="entry name" value="Glutaredoxin"/>
    <property type="match status" value="1"/>
</dbReference>
<dbReference type="PANTHER" id="PTHR46762">
    <property type="entry name" value="NUCLEOREDOXIN-LIKE PROTEIN 2"/>
    <property type="match status" value="1"/>
</dbReference>
<keyword evidence="5" id="KW-1185">Reference proteome</keyword>
<dbReference type="EMBL" id="CAMXCT020002846">
    <property type="protein sequence ID" value="CAL1154216.1"/>
    <property type="molecule type" value="Genomic_DNA"/>
</dbReference>
<dbReference type="InterPro" id="IPR013766">
    <property type="entry name" value="Thioredoxin_domain"/>
</dbReference>
<dbReference type="GO" id="GO:0045494">
    <property type="term" value="P:photoreceptor cell maintenance"/>
    <property type="evidence" value="ECO:0007669"/>
    <property type="project" value="InterPro"/>
</dbReference>
<dbReference type="PROSITE" id="PS51352">
    <property type="entry name" value="THIOREDOXIN_2"/>
    <property type="match status" value="1"/>
</dbReference>
<sequence>MAAFVQSYGLQLLDRSGKDFDAQQLTSSDVIAFYFSAHWCPPCQHFTPVLKKFYDTLHSIGERSLKIIFVSSDKSEPEMWKYMYEAHGDWLVLKYASTDLKDRLSRQFQVSGIPQLIVIDAVGRQAVRDARQDVMGASSSTQVLTTYHTWKTAAGATSAPQADSVAQLPFGARVLIRGLQGKPENNGLEGVVQSFDASQRRYVVNVAERSLSLKAANLLQLLKLQVKTSEEPHEEDPWNEAEVAEFDEETGDLLCSISGSEKVKRRLEPAQLRLSSGALVAAAALGVHGLKGGKEWNEQNGKVVDFDETTQRYTVQMTSDKSIKIKMENMRLCPLA</sequence>